<feature type="repeat" description="PPR" evidence="2">
    <location>
        <begin position="313"/>
        <end position="347"/>
    </location>
</feature>
<feature type="repeat" description="PPR" evidence="2">
    <location>
        <begin position="208"/>
        <end position="242"/>
    </location>
</feature>
<feature type="repeat" description="PPR" evidence="2">
    <location>
        <begin position="103"/>
        <end position="137"/>
    </location>
</feature>
<dbReference type="PROSITE" id="PS51375">
    <property type="entry name" value="PPR"/>
    <property type="match status" value="7"/>
</dbReference>
<proteinExistence type="predicted"/>
<dbReference type="InterPro" id="IPR011990">
    <property type="entry name" value="TPR-like_helical_dom_sf"/>
</dbReference>
<reference evidence="3" key="2">
    <citation type="submission" date="2023-05" db="EMBL/GenBank/DDBJ databases">
        <authorList>
            <person name="Schelkunov M.I."/>
        </authorList>
    </citation>
    <scope>NUCLEOTIDE SEQUENCE</scope>
    <source>
        <strain evidence="3">Hsosn_3</strain>
        <tissue evidence="3">Leaf</tissue>
    </source>
</reference>
<keyword evidence="4" id="KW-1185">Reference proteome</keyword>
<name>A0AAD8JBI2_9APIA</name>
<protein>
    <submittedName>
        <fullName evidence="3">Pentatricopeptide repeat-containing protein</fullName>
    </submittedName>
</protein>
<accession>A0AAD8JBI2</accession>
<gene>
    <name evidence="3" type="ORF">POM88_001115</name>
</gene>
<dbReference type="AlphaFoldDB" id="A0AAD8JBI2"/>
<dbReference type="PANTHER" id="PTHR45613:SF9">
    <property type="entry name" value="MITOCHONDRIAL GROUP I INTRON SPLICING FACTOR CCM1"/>
    <property type="match status" value="1"/>
</dbReference>
<dbReference type="EMBL" id="JAUIZM010000001">
    <property type="protein sequence ID" value="KAK1401510.1"/>
    <property type="molecule type" value="Genomic_DNA"/>
</dbReference>
<dbReference type="Pfam" id="PF13041">
    <property type="entry name" value="PPR_2"/>
    <property type="match status" value="2"/>
</dbReference>
<dbReference type="PANTHER" id="PTHR45613">
    <property type="entry name" value="PENTATRICOPEPTIDE REPEAT-CONTAINING PROTEIN"/>
    <property type="match status" value="1"/>
</dbReference>
<evidence type="ECO:0000313" key="3">
    <source>
        <dbReference type="EMBL" id="KAK1401510.1"/>
    </source>
</evidence>
<dbReference type="Gene3D" id="1.25.40.10">
    <property type="entry name" value="Tetratricopeptide repeat domain"/>
    <property type="match status" value="4"/>
</dbReference>
<dbReference type="Pfam" id="PF01535">
    <property type="entry name" value="PPR"/>
    <property type="match status" value="4"/>
</dbReference>
<dbReference type="NCBIfam" id="TIGR00756">
    <property type="entry name" value="PPR"/>
    <property type="match status" value="5"/>
</dbReference>
<evidence type="ECO:0000256" key="1">
    <source>
        <dbReference type="ARBA" id="ARBA00022737"/>
    </source>
</evidence>
<comment type="caution">
    <text evidence="3">The sequence shown here is derived from an EMBL/GenBank/DDBJ whole genome shotgun (WGS) entry which is preliminary data.</text>
</comment>
<organism evidence="3 4">
    <name type="scientific">Heracleum sosnowskyi</name>
    <dbReference type="NCBI Taxonomy" id="360622"/>
    <lineage>
        <taxon>Eukaryota</taxon>
        <taxon>Viridiplantae</taxon>
        <taxon>Streptophyta</taxon>
        <taxon>Embryophyta</taxon>
        <taxon>Tracheophyta</taxon>
        <taxon>Spermatophyta</taxon>
        <taxon>Magnoliopsida</taxon>
        <taxon>eudicotyledons</taxon>
        <taxon>Gunneridae</taxon>
        <taxon>Pentapetalae</taxon>
        <taxon>asterids</taxon>
        <taxon>campanulids</taxon>
        <taxon>Apiales</taxon>
        <taxon>Apiaceae</taxon>
        <taxon>Apioideae</taxon>
        <taxon>apioid superclade</taxon>
        <taxon>Tordylieae</taxon>
        <taxon>Tordyliinae</taxon>
        <taxon>Heracleum</taxon>
    </lineage>
</organism>
<evidence type="ECO:0000256" key="2">
    <source>
        <dbReference type="PROSITE-ProRule" id="PRU00708"/>
    </source>
</evidence>
<feature type="repeat" description="PPR" evidence="2">
    <location>
        <begin position="278"/>
        <end position="312"/>
    </location>
</feature>
<keyword evidence="1" id="KW-0677">Repeat</keyword>
<dbReference type="InterPro" id="IPR002885">
    <property type="entry name" value="PPR_rpt"/>
</dbReference>
<sequence>MIKTEECEFLNLFSKNFCPYLLVKILRLLGDRETAFSFFKFSFCDDSDENVFSCCLACHVLAREGSRYLAQDMITWIILKIGESRCRELVEWMWRGHWEYESDFSVLDSLMRGFLNVGMAEQAVVIVGKMREVGLVPSLSAVSSLFRLLFRVGGYCSVWKLFRDMIRKGPRPSNYVFNTMILGFCRKGFLSTGESLLHVMIKFGCEPDAVSYNIVINAYCTRCRIPEAWNWVDLMVKRQCLPSMVTFSTLINALCKEGNIVDARNLFDGMLEIGLVPNTTIYNVLMDGYVKAREIRQANVLFLDMRNKGVAPDGVTFNTLVGGHYKYGKKEDADRLFMEFSESGVVPDHSFTDVLVAGLCWAGRLHEATDFLKSMLEKGLPLSVIAFNSIITAYGKAGLEDKAFEVYG</sequence>
<dbReference type="Proteomes" id="UP001237642">
    <property type="component" value="Unassembled WGS sequence"/>
</dbReference>
<evidence type="ECO:0000313" key="4">
    <source>
        <dbReference type="Proteomes" id="UP001237642"/>
    </source>
</evidence>
<feature type="repeat" description="PPR" evidence="2">
    <location>
        <begin position="348"/>
        <end position="382"/>
    </location>
</feature>
<feature type="repeat" description="PPR" evidence="2">
    <location>
        <begin position="243"/>
        <end position="277"/>
    </location>
</feature>
<reference evidence="3" key="1">
    <citation type="submission" date="2023-02" db="EMBL/GenBank/DDBJ databases">
        <title>Genome of toxic invasive species Heracleum sosnowskyi carries increased number of genes despite the absence of recent whole-genome duplications.</title>
        <authorList>
            <person name="Schelkunov M."/>
            <person name="Shtratnikova V."/>
            <person name="Makarenko M."/>
            <person name="Klepikova A."/>
            <person name="Omelchenko D."/>
            <person name="Novikova G."/>
            <person name="Obukhova E."/>
            <person name="Bogdanov V."/>
            <person name="Penin A."/>
            <person name="Logacheva M."/>
        </authorList>
    </citation>
    <scope>NUCLEOTIDE SEQUENCE</scope>
    <source>
        <strain evidence="3">Hsosn_3</strain>
        <tissue evidence="3">Leaf</tissue>
    </source>
</reference>
<feature type="repeat" description="PPR" evidence="2">
    <location>
        <begin position="173"/>
        <end position="207"/>
    </location>
</feature>